<evidence type="ECO:0000256" key="1">
    <source>
        <dbReference type="ARBA" id="ARBA00004123"/>
    </source>
</evidence>
<protein>
    <submittedName>
        <fullName evidence="8">Smg-4/UPF3 family-domain-containing protein</fullName>
    </submittedName>
</protein>
<feature type="compositionally biased region" description="Low complexity" evidence="6">
    <location>
        <begin position="23"/>
        <end position="34"/>
    </location>
</feature>
<feature type="region of interest" description="Disordered" evidence="6">
    <location>
        <begin position="492"/>
        <end position="583"/>
    </location>
</feature>
<evidence type="ECO:0000313" key="9">
    <source>
        <dbReference type="Proteomes" id="UP000325945"/>
    </source>
</evidence>
<dbReference type="GO" id="GO:0003729">
    <property type="term" value="F:mRNA binding"/>
    <property type="evidence" value="ECO:0007669"/>
    <property type="project" value="TreeGrafter"/>
</dbReference>
<keyword evidence="9" id="KW-1185">Reference proteome</keyword>
<dbReference type="Proteomes" id="UP000325945">
    <property type="component" value="Unassembled WGS sequence"/>
</dbReference>
<evidence type="ECO:0000256" key="6">
    <source>
        <dbReference type="SAM" id="MobiDB-lite"/>
    </source>
</evidence>
<keyword evidence="4" id="KW-0539">Nucleus</keyword>
<reference evidence="9" key="1">
    <citation type="submission" date="2019-04" db="EMBL/GenBank/DDBJ databases">
        <title>Friends and foes A comparative genomics studyof 23 Aspergillus species from section Flavi.</title>
        <authorList>
            <consortium name="DOE Joint Genome Institute"/>
            <person name="Kjaerbolling I."/>
            <person name="Vesth T."/>
            <person name="Frisvad J.C."/>
            <person name="Nybo J.L."/>
            <person name="Theobald S."/>
            <person name="Kildgaard S."/>
            <person name="Isbrandt T."/>
            <person name="Kuo A."/>
            <person name="Sato A."/>
            <person name="Lyhne E.K."/>
            <person name="Kogle M.E."/>
            <person name="Wiebenga A."/>
            <person name="Kun R.S."/>
            <person name="Lubbers R.J."/>
            <person name="Makela M.R."/>
            <person name="Barry K."/>
            <person name="Chovatia M."/>
            <person name="Clum A."/>
            <person name="Daum C."/>
            <person name="Haridas S."/>
            <person name="He G."/>
            <person name="LaButti K."/>
            <person name="Lipzen A."/>
            <person name="Mondo S."/>
            <person name="Riley R."/>
            <person name="Salamov A."/>
            <person name="Simmons B.A."/>
            <person name="Magnuson J.K."/>
            <person name="Henrissat B."/>
            <person name="Mortensen U.H."/>
            <person name="Larsen T.O."/>
            <person name="Devries R.P."/>
            <person name="Grigoriev I.V."/>
            <person name="Machida M."/>
            <person name="Baker S.E."/>
            <person name="Andersen M.R."/>
        </authorList>
    </citation>
    <scope>NUCLEOTIDE SEQUENCE [LARGE SCALE GENOMIC DNA]</scope>
    <source>
        <strain evidence="9">CBS 130017</strain>
    </source>
</reference>
<dbReference type="GO" id="GO:0000184">
    <property type="term" value="P:nuclear-transcribed mRNA catabolic process, nonsense-mediated decay"/>
    <property type="evidence" value="ECO:0007669"/>
    <property type="project" value="UniProtKB-KW"/>
</dbReference>
<dbReference type="AlphaFoldDB" id="A0A5N6XLG5"/>
<dbReference type="PROSITE" id="PS50102">
    <property type="entry name" value="RRM"/>
    <property type="match status" value="1"/>
</dbReference>
<dbReference type="InterPro" id="IPR005120">
    <property type="entry name" value="UPF3_dom"/>
</dbReference>
<feature type="compositionally biased region" description="Low complexity" evidence="6">
    <location>
        <begin position="513"/>
        <end position="529"/>
    </location>
</feature>
<sequence>MTQTAAGKSTGGVLQIPIAATQKNTANAAAAPTPKKAPKPAAPRLKLLVRRLPPGLTQTEFETAVGPEWKLGAGKIDWFQYKPGKVSKDPAKPSRPSRAYVHVVSSDHIIPLSNKVRQVSFTDARNTFNDPILLGPPSVEYAPYAKIPGSRVRKDARQGTIDQDPDFIAFLESLTQPITKPPTVENATDAEEKKETVTTTPLVQYIKEKKANKAKDSSNKSSKHAKADKETKAEKVQAKKLLQRPDKETAQAPEKNEKKAKADKATKEAVRVANKQAANVAKQAAKASAAQNSAKDPGQSTPTTERRRERGSVAAAAKILQRDLGLAPAGSRRKGGKSGSTETDASKAEATSSESGKKETPPKSSRGGASSQNAKVKGNVPQPNEPTSQSEANTPPASTTPTSGKSSKSKGKQAPPAASTATQAFLKHANPSQGVTEPLLEAAFKTFGKVVKVEIDKKKGFGYIDFAEPDGLQKAIAASPVSVAQSQVVVLERKINPGGEKGRGKNRNEPQPTNASSNNNNSNNNTNANGGRGGKSNEGGSGSSRGRGGRSKKGGGGGGGGAKGSGGRNANANAPDGTSKDAK</sequence>
<dbReference type="CDD" id="cd12455">
    <property type="entry name" value="RRM_like_Smg4_UPF3"/>
    <property type="match status" value="1"/>
</dbReference>
<feature type="compositionally biased region" description="Gly residues" evidence="6">
    <location>
        <begin position="530"/>
        <end position="546"/>
    </location>
</feature>
<dbReference type="PANTHER" id="PTHR13112">
    <property type="entry name" value="UPF3 REGULATOR OF NONSENSE TRANSCRIPTS-LIKE PROTEIN"/>
    <property type="match status" value="1"/>
</dbReference>
<dbReference type="InterPro" id="IPR039722">
    <property type="entry name" value="Upf3"/>
</dbReference>
<name>A0A5N6XLG5_9EURO</name>
<organism evidence="8 9">
    <name type="scientific">Aspergillus sergii</name>
    <dbReference type="NCBI Taxonomy" id="1034303"/>
    <lineage>
        <taxon>Eukaryota</taxon>
        <taxon>Fungi</taxon>
        <taxon>Dikarya</taxon>
        <taxon>Ascomycota</taxon>
        <taxon>Pezizomycotina</taxon>
        <taxon>Eurotiomycetes</taxon>
        <taxon>Eurotiomycetidae</taxon>
        <taxon>Eurotiales</taxon>
        <taxon>Aspergillaceae</taxon>
        <taxon>Aspergillus</taxon>
        <taxon>Aspergillus subgen. Circumdati</taxon>
    </lineage>
</organism>
<dbReference type="GO" id="GO:0045727">
    <property type="term" value="P:positive regulation of translation"/>
    <property type="evidence" value="ECO:0007669"/>
    <property type="project" value="TreeGrafter"/>
</dbReference>
<dbReference type="EMBL" id="ML741761">
    <property type="protein sequence ID" value="KAE8333678.1"/>
    <property type="molecule type" value="Genomic_DNA"/>
</dbReference>
<dbReference type="Gene3D" id="3.30.70.330">
    <property type="match status" value="2"/>
</dbReference>
<feature type="region of interest" description="Disordered" evidence="6">
    <location>
        <begin position="179"/>
        <end position="430"/>
    </location>
</feature>
<evidence type="ECO:0000256" key="2">
    <source>
        <dbReference type="ARBA" id="ARBA00005991"/>
    </source>
</evidence>
<dbReference type="GO" id="GO:0005737">
    <property type="term" value="C:cytoplasm"/>
    <property type="evidence" value="ECO:0007669"/>
    <property type="project" value="TreeGrafter"/>
</dbReference>
<dbReference type="InterPro" id="IPR012677">
    <property type="entry name" value="Nucleotide-bd_a/b_plait_sf"/>
</dbReference>
<feature type="compositionally biased region" description="Low complexity" evidence="6">
    <location>
        <begin position="271"/>
        <end position="294"/>
    </location>
</feature>
<dbReference type="SMART" id="SM00360">
    <property type="entry name" value="RRM"/>
    <property type="match status" value="1"/>
</dbReference>
<feature type="domain" description="RRM" evidence="7">
    <location>
        <begin position="422"/>
        <end position="488"/>
    </location>
</feature>
<evidence type="ECO:0000256" key="3">
    <source>
        <dbReference type="ARBA" id="ARBA00023161"/>
    </source>
</evidence>
<dbReference type="InterPro" id="IPR000504">
    <property type="entry name" value="RRM_dom"/>
</dbReference>
<gene>
    <name evidence="8" type="ORF">BDV39DRAFT_614</name>
</gene>
<dbReference type="SUPFAM" id="SSF54928">
    <property type="entry name" value="RNA-binding domain, RBD"/>
    <property type="match status" value="2"/>
</dbReference>
<dbReference type="GO" id="GO:0005730">
    <property type="term" value="C:nucleolus"/>
    <property type="evidence" value="ECO:0007669"/>
    <property type="project" value="TreeGrafter"/>
</dbReference>
<comment type="similarity">
    <text evidence="2">Belongs to the RENT3 family.</text>
</comment>
<keyword evidence="3" id="KW-0866">Nonsense-mediated mRNA decay</keyword>
<feature type="compositionally biased region" description="Basic and acidic residues" evidence="6">
    <location>
        <begin position="225"/>
        <end position="270"/>
    </location>
</feature>
<dbReference type="Pfam" id="PF03467">
    <property type="entry name" value="Smg4_UPF3"/>
    <property type="match status" value="1"/>
</dbReference>
<evidence type="ECO:0000256" key="5">
    <source>
        <dbReference type="PROSITE-ProRule" id="PRU00176"/>
    </source>
</evidence>
<dbReference type="PANTHER" id="PTHR13112:SF0">
    <property type="entry name" value="FI21285P1"/>
    <property type="match status" value="1"/>
</dbReference>
<feature type="region of interest" description="Disordered" evidence="6">
    <location>
        <begin position="23"/>
        <end position="43"/>
    </location>
</feature>
<evidence type="ECO:0000259" key="7">
    <source>
        <dbReference type="PROSITE" id="PS50102"/>
    </source>
</evidence>
<dbReference type="FunFam" id="3.30.70.330:FF:000637">
    <property type="entry name" value="Nonsense-mediated mRNA decay protein Upf3, putative"/>
    <property type="match status" value="1"/>
</dbReference>
<dbReference type="Pfam" id="PF00076">
    <property type="entry name" value="RRM_1"/>
    <property type="match status" value="1"/>
</dbReference>
<dbReference type="CDD" id="cd00590">
    <property type="entry name" value="RRM_SF"/>
    <property type="match status" value="1"/>
</dbReference>
<feature type="compositionally biased region" description="Low complexity" evidence="6">
    <location>
        <begin position="394"/>
        <end position="424"/>
    </location>
</feature>
<comment type="subcellular location">
    <subcellularLocation>
        <location evidence="1">Nucleus</location>
    </subcellularLocation>
</comment>
<dbReference type="FunFam" id="3.30.70.330:FF:000797">
    <property type="entry name" value="Nonsense-mediated mRNA decay protein Upf3, putative"/>
    <property type="match status" value="1"/>
</dbReference>
<accession>A0A5N6XLG5</accession>
<evidence type="ECO:0000313" key="8">
    <source>
        <dbReference type="EMBL" id="KAE8333678.1"/>
    </source>
</evidence>
<proteinExistence type="inferred from homology"/>
<feature type="compositionally biased region" description="Basic and acidic residues" evidence="6">
    <location>
        <begin position="206"/>
        <end position="218"/>
    </location>
</feature>
<feature type="compositionally biased region" description="Gly residues" evidence="6">
    <location>
        <begin position="554"/>
        <end position="567"/>
    </location>
</feature>
<evidence type="ECO:0000256" key="4">
    <source>
        <dbReference type="ARBA" id="ARBA00023242"/>
    </source>
</evidence>
<dbReference type="InterPro" id="IPR035979">
    <property type="entry name" value="RBD_domain_sf"/>
</dbReference>
<feature type="compositionally biased region" description="Polar residues" evidence="6">
    <location>
        <begin position="381"/>
        <end position="393"/>
    </location>
</feature>
<keyword evidence="5" id="KW-0694">RNA-binding</keyword>
<feature type="compositionally biased region" description="Basic and acidic residues" evidence="6">
    <location>
        <begin position="492"/>
        <end position="508"/>
    </location>
</feature>